<keyword evidence="2" id="KW-1185">Reference proteome</keyword>
<comment type="caution">
    <text evidence="1">The sequence shown here is derived from an EMBL/GenBank/DDBJ whole genome shotgun (WGS) entry which is preliminary data.</text>
</comment>
<name>A0A5B7G0S5_PORTR</name>
<evidence type="ECO:0000313" key="2">
    <source>
        <dbReference type="Proteomes" id="UP000324222"/>
    </source>
</evidence>
<sequence>MELFTRPDDVTESAGGFNNVLGDLNPSALHVSARIIEHEKYLCGVNSCRQEINGIIRSKLQVGEDKTHLQVAHLELNEGILVWSRTRLPSTNKQVLPQRELSLPEH</sequence>
<evidence type="ECO:0000313" key="1">
    <source>
        <dbReference type="EMBL" id="MPC51099.1"/>
    </source>
</evidence>
<organism evidence="1 2">
    <name type="scientific">Portunus trituberculatus</name>
    <name type="common">Swimming crab</name>
    <name type="synonym">Neptunus trituberculatus</name>
    <dbReference type="NCBI Taxonomy" id="210409"/>
    <lineage>
        <taxon>Eukaryota</taxon>
        <taxon>Metazoa</taxon>
        <taxon>Ecdysozoa</taxon>
        <taxon>Arthropoda</taxon>
        <taxon>Crustacea</taxon>
        <taxon>Multicrustacea</taxon>
        <taxon>Malacostraca</taxon>
        <taxon>Eumalacostraca</taxon>
        <taxon>Eucarida</taxon>
        <taxon>Decapoda</taxon>
        <taxon>Pleocyemata</taxon>
        <taxon>Brachyura</taxon>
        <taxon>Eubrachyura</taxon>
        <taxon>Portunoidea</taxon>
        <taxon>Portunidae</taxon>
        <taxon>Portuninae</taxon>
        <taxon>Portunus</taxon>
    </lineage>
</organism>
<gene>
    <name evidence="1" type="ORF">E2C01_044938</name>
</gene>
<accession>A0A5B7G0S5</accession>
<dbReference type="EMBL" id="VSRR010009949">
    <property type="protein sequence ID" value="MPC51099.1"/>
    <property type="molecule type" value="Genomic_DNA"/>
</dbReference>
<dbReference type="Proteomes" id="UP000324222">
    <property type="component" value="Unassembled WGS sequence"/>
</dbReference>
<protein>
    <submittedName>
        <fullName evidence="1">Uncharacterized protein</fullName>
    </submittedName>
</protein>
<dbReference type="AlphaFoldDB" id="A0A5B7G0S5"/>
<proteinExistence type="predicted"/>
<reference evidence="1 2" key="1">
    <citation type="submission" date="2019-05" db="EMBL/GenBank/DDBJ databases">
        <title>Another draft genome of Portunus trituberculatus and its Hox gene families provides insights of decapod evolution.</title>
        <authorList>
            <person name="Jeong J.-H."/>
            <person name="Song I."/>
            <person name="Kim S."/>
            <person name="Choi T."/>
            <person name="Kim D."/>
            <person name="Ryu S."/>
            <person name="Kim W."/>
        </authorList>
    </citation>
    <scope>NUCLEOTIDE SEQUENCE [LARGE SCALE GENOMIC DNA]</scope>
    <source>
        <tissue evidence="1">Muscle</tissue>
    </source>
</reference>